<dbReference type="AlphaFoldDB" id="A0A1D7TGR9"/>
<dbReference type="Pfam" id="PF00149">
    <property type="entry name" value="Metallophos"/>
    <property type="match status" value="1"/>
</dbReference>
<name>A0A1D7TGR9_9BACT</name>
<sequence>MKIDILSDTHFDSWFGYPHTQSPTFFPSKDTVIGFWRTFKPKGDYLVLAGDIGHSIEQNIHILKHLKEAFYQEIILVLGNHDYYLIGHEYITTYTKGGLQKAEAAKEAYRNNGFIVLDGTTVTLEEITFGGAMGWYNSAYVQRNLHSLKAMQTLAYYYGDTEAFLQDLWGDAINDKKHMKIDYFDALYKEEYAKLESIHQHCDVMISHYNPSIEMKYQISGWEKNPTTSFFCFDAEELIQTMRANLWIYGHNHTSYDYTRNNKRFITNALGYKGEAKEMKIVTIEV</sequence>
<accession>A0A1D7TGR9</accession>
<dbReference type="SUPFAM" id="SSF56300">
    <property type="entry name" value="Metallo-dependent phosphatases"/>
    <property type="match status" value="1"/>
</dbReference>
<dbReference type="PATRIC" id="fig|1193502.14.peg.340"/>
<proteinExistence type="predicted"/>
<dbReference type="RefSeq" id="WP_069477094.1">
    <property type="nucleotide sequence ID" value="NZ_CP017111.1"/>
</dbReference>
<dbReference type="EMBL" id="CP017111">
    <property type="protein sequence ID" value="AOO64130.1"/>
    <property type="molecule type" value="Genomic_DNA"/>
</dbReference>
<evidence type="ECO:0000313" key="2">
    <source>
        <dbReference type="EMBL" id="AOO64130.1"/>
    </source>
</evidence>
<dbReference type="Gene3D" id="3.60.21.10">
    <property type="match status" value="1"/>
</dbReference>
<evidence type="ECO:0000259" key="1">
    <source>
        <dbReference type="Pfam" id="PF00149"/>
    </source>
</evidence>
<dbReference type="PANTHER" id="PTHR37844:SF2">
    <property type="entry name" value="SER_THR PROTEIN PHOSPHATASE SUPERFAMILY (AFU_ORTHOLOGUE AFUA_1G14840)"/>
    <property type="match status" value="1"/>
</dbReference>
<reference evidence="3" key="1">
    <citation type="submission" date="2016-08" db="EMBL/GenBank/DDBJ databases">
        <title>Complete genome sequence of the organohalide-respiring Epsilonproteobacterium Sulfurospirillum halorespirans.</title>
        <authorList>
            <person name="Goris T."/>
            <person name="Zimmermann J."/>
            <person name="Schenz B."/>
            <person name="Lemos M."/>
            <person name="Hackermueller J."/>
            <person name="Diekert G."/>
        </authorList>
    </citation>
    <scope>NUCLEOTIDE SEQUENCE [LARGE SCALE GENOMIC DNA]</scope>
    <source>
        <strain>DSM 13726</strain>
        <strain evidence="3">PCE-M2</strain>
    </source>
</reference>
<dbReference type="InterPro" id="IPR029052">
    <property type="entry name" value="Metallo-depent_PP-like"/>
</dbReference>
<dbReference type="PANTHER" id="PTHR37844">
    <property type="entry name" value="SER/THR PROTEIN PHOSPHATASE SUPERFAMILY (AFU_ORTHOLOGUE AFUA_1G14840)"/>
    <property type="match status" value="1"/>
</dbReference>
<gene>
    <name evidence="2" type="ORF">SHALO_0333</name>
</gene>
<dbReference type="STRING" id="1193502.SHALO_0333"/>
<feature type="domain" description="Calcineurin-like phosphoesterase" evidence="1">
    <location>
        <begin position="1"/>
        <end position="254"/>
    </location>
</feature>
<organism evidence="2 3">
    <name type="scientific">Sulfurospirillum halorespirans DSM 13726</name>
    <dbReference type="NCBI Taxonomy" id="1193502"/>
    <lineage>
        <taxon>Bacteria</taxon>
        <taxon>Pseudomonadati</taxon>
        <taxon>Campylobacterota</taxon>
        <taxon>Epsilonproteobacteria</taxon>
        <taxon>Campylobacterales</taxon>
        <taxon>Sulfurospirillaceae</taxon>
        <taxon>Sulfurospirillum</taxon>
    </lineage>
</organism>
<dbReference type="GO" id="GO:0016787">
    <property type="term" value="F:hydrolase activity"/>
    <property type="evidence" value="ECO:0007669"/>
    <property type="project" value="InterPro"/>
</dbReference>
<protein>
    <submittedName>
        <fullName evidence="2">Putative metallophosphoesterase</fullName>
    </submittedName>
</protein>
<evidence type="ECO:0000313" key="3">
    <source>
        <dbReference type="Proteomes" id="UP000094609"/>
    </source>
</evidence>
<dbReference type="Proteomes" id="UP000094609">
    <property type="component" value="Chromosome"/>
</dbReference>
<keyword evidence="3" id="KW-1185">Reference proteome</keyword>
<dbReference type="KEGG" id="shal:SHALO_0333"/>
<dbReference type="InterPro" id="IPR004843">
    <property type="entry name" value="Calcineurin-like_PHP"/>
</dbReference>